<keyword evidence="7" id="KW-0732">Signal</keyword>
<dbReference type="GO" id="GO:0008360">
    <property type="term" value="P:regulation of cell shape"/>
    <property type="evidence" value="ECO:0007669"/>
    <property type="project" value="UniProtKB-KW"/>
</dbReference>
<dbReference type="Pfam" id="PF07943">
    <property type="entry name" value="PBP5_C"/>
    <property type="match status" value="1"/>
</dbReference>
<evidence type="ECO:0000256" key="13">
    <source>
        <dbReference type="PIRSR" id="PIRSR618044-1"/>
    </source>
</evidence>
<dbReference type="GO" id="GO:0009252">
    <property type="term" value="P:peptidoglycan biosynthetic process"/>
    <property type="evidence" value="ECO:0007669"/>
    <property type="project" value="UniProtKB-KW"/>
</dbReference>
<dbReference type="Pfam" id="PF00768">
    <property type="entry name" value="Peptidase_S11"/>
    <property type="match status" value="1"/>
</dbReference>
<dbReference type="InterPro" id="IPR012338">
    <property type="entry name" value="Beta-lactam/transpept-like"/>
</dbReference>
<comment type="pathway">
    <text evidence="2">Cell wall biogenesis; peptidoglycan biosynthesis.</text>
</comment>
<keyword evidence="18" id="KW-1185">Reference proteome</keyword>
<dbReference type="RefSeq" id="WP_188632584.1">
    <property type="nucleotide sequence ID" value="NZ_BMNQ01000018.1"/>
</dbReference>
<proteinExistence type="inferred from homology"/>
<evidence type="ECO:0000256" key="2">
    <source>
        <dbReference type="ARBA" id="ARBA00004752"/>
    </source>
</evidence>
<organism evidence="17 18">
    <name type="scientific">Lentibacillus kapialis</name>
    <dbReference type="NCBI Taxonomy" id="340214"/>
    <lineage>
        <taxon>Bacteria</taxon>
        <taxon>Bacillati</taxon>
        <taxon>Bacillota</taxon>
        <taxon>Bacilli</taxon>
        <taxon>Bacillales</taxon>
        <taxon>Bacillaceae</taxon>
        <taxon>Lentibacillus</taxon>
    </lineage>
</organism>
<dbReference type="Proteomes" id="UP000658382">
    <property type="component" value="Unassembled WGS sequence"/>
</dbReference>
<evidence type="ECO:0000256" key="5">
    <source>
        <dbReference type="ARBA" id="ARBA00022645"/>
    </source>
</evidence>
<evidence type="ECO:0000256" key="3">
    <source>
        <dbReference type="ARBA" id="ARBA00007164"/>
    </source>
</evidence>
<evidence type="ECO:0000256" key="8">
    <source>
        <dbReference type="ARBA" id="ARBA00022801"/>
    </source>
</evidence>
<dbReference type="SUPFAM" id="SSF56601">
    <property type="entry name" value="beta-lactamase/transpeptidase-like"/>
    <property type="match status" value="1"/>
</dbReference>
<sequence>MKKYVLLTSIILSILFMPFTVFGEENGKGNTDQDLNLVPDAESGILMERDTGKVLFNKNAQEKLPPASMTKVMTLLLIMEALDKGKIDKNETIRISDRAASMGGSQIFLEAGEEMSVNDLLKGIAVASANDASVALAERIAGSEKAFVKQMNKKTKALGLENTRFRNATGLPAEDHYSTAHDMAVMAKELLKYESVTEYTSIYEDYLRKGEENEFWLVNTNKLVKSYPGVDGLKTGYTNEAKYCLTATAEKNNMRMIAVVMGAETTKKRNAAISGMLDYAFNHFETKNLYKKGETITTLDLLRAENATVDVTASESISTIHRKGEDDKDLTTSVNIKSDIGLPINKGDQVGELIIKSNGKTLSKTPLTVDHDVQQASYLTLLKRAAQNMVN</sequence>
<evidence type="ECO:0000256" key="7">
    <source>
        <dbReference type="ARBA" id="ARBA00022729"/>
    </source>
</evidence>
<keyword evidence="8" id="KW-0378">Hydrolase</keyword>
<evidence type="ECO:0000256" key="1">
    <source>
        <dbReference type="ARBA" id="ARBA00003217"/>
    </source>
</evidence>
<dbReference type="SMART" id="SM00936">
    <property type="entry name" value="PBP5_C"/>
    <property type="match status" value="1"/>
</dbReference>
<comment type="similarity">
    <text evidence="3 15">Belongs to the peptidase S11 family.</text>
</comment>
<dbReference type="SUPFAM" id="SSF69189">
    <property type="entry name" value="Penicillin-binding protein associated domain"/>
    <property type="match status" value="1"/>
</dbReference>
<keyword evidence="6" id="KW-0645">Protease</keyword>
<comment type="function">
    <text evidence="1">Removes C-terminal D-alanyl residues from sugar-peptide cell wall precursors.</text>
</comment>
<dbReference type="GO" id="GO:0006508">
    <property type="term" value="P:proteolysis"/>
    <property type="evidence" value="ECO:0007669"/>
    <property type="project" value="UniProtKB-KW"/>
</dbReference>
<feature type="active site" description="Proton acceptor" evidence="13">
    <location>
        <position position="71"/>
    </location>
</feature>
<reference evidence="17" key="1">
    <citation type="journal article" date="2014" name="Int. J. Syst. Evol. Microbiol.">
        <title>Complete genome sequence of Corynebacterium casei LMG S-19264T (=DSM 44701T), isolated from a smear-ripened cheese.</title>
        <authorList>
            <consortium name="US DOE Joint Genome Institute (JGI-PGF)"/>
            <person name="Walter F."/>
            <person name="Albersmeier A."/>
            <person name="Kalinowski J."/>
            <person name="Ruckert C."/>
        </authorList>
    </citation>
    <scope>NUCLEOTIDE SEQUENCE</scope>
    <source>
        <strain evidence="17">JCM 12580</strain>
    </source>
</reference>
<keyword evidence="11" id="KW-0961">Cell wall biogenesis/degradation</keyword>
<dbReference type="PANTHER" id="PTHR21581:SF6">
    <property type="entry name" value="TRAFFICKING PROTEIN PARTICLE COMPLEX SUBUNIT 12"/>
    <property type="match status" value="1"/>
</dbReference>
<dbReference type="GO" id="GO:0071555">
    <property type="term" value="P:cell wall organization"/>
    <property type="evidence" value="ECO:0007669"/>
    <property type="project" value="UniProtKB-KW"/>
</dbReference>
<dbReference type="EC" id="3.4.16.4" evidence="4"/>
<evidence type="ECO:0000256" key="12">
    <source>
        <dbReference type="ARBA" id="ARBA00034000"/>
    </source>
</evidence>
<name>A0A917UXC2_9BACI</name>
<dbReference type="InterPro" id="IPR012907">
    <property type="entry name" value="Peptidase_S11_C"/>
</dbReference>
<evidence type="ECO:0000256" key="14">
    <source>
        <dbReference type="PIRSR" id="PIRSR618044-2"/>
    </source>
</evidence>
<keyword evidence="5 17" id="KW-0121">Carboxypeptidase</keyword>
<gene>
    <name evidence="17" type="primary">dacF</name>
    <name evidence="17" type="ORF">GCM10007063_16060</name>
</gene>
<dbReference type="InterPro" id="IPR018044">
    <property type="entry name" value="Peptidase_S11"/>
</dbReference>
<dbReference type="GO" id="GO:0009002">
    <property type="term" value="F:serine-type D-Ala-D-Ala carboxypeptidase activity"/>
    <property type="evidence" value="ECO:0007669"/>
    <property type="project" value="UniProtKB-EC"/>
</dbReference>
<evidence type="ECO:0000256" key="6">
    <source>
        <dbReference type="ARBA" id="ARBA00022670"/>
    </source>
</evidence>
<comment type="caution">
    <text evidence="17">The sequence shown here is derived from an EMBL/GenBank/DDBJ whole genome shotgun (WGS) entry which is preliminary data.</text>
</comment>
<dbReference type="InterPro" id="IPR001967">
    <property type="entry name" value="Peptidase_S11_N"/>
</dbReference>
<keyword evidence="9" id="KW-0133">Cell shape</keyword>
<evidence type="ECO:0000256" key="9">
    <source>
        <dbReference type="ARBA" id="ARBA00022960"/>
    </source>
</evidence>
<dbReference type="InterPro" id="IPR015956">
    <property type="entry name" value="Peniciliin-bd_prot_C_sf"/>
</dbReference>
<evidence type="ECO:0000256" key="15">
    <source>
        <dbReference type="RuleBase" id="RU004016"/>
    </source>
</evidence>
<feature type="active site" evidence="13">
    <location>
        <position position="128"/>
    </location>
</feature>
<feature type="domain" description="Peptidase S11 D-Ala-D-Ala carboxypeptidase A C-terminal" evidence="16">
    <location>
        <begin position="284"/>
        <end position="375"/>
    </location>
</feature>
<evidence type="ECO:0000259" key="16">
    <source>
        <dbReference type="SMART" id="SM00936"/>
    </source>
</evidence>
<dbReference type="PRINTS" id="PR00725">
    <property type="entry name" value="DADACBPTASE1"/>
</dbReference>
<evidence type="ECO:0000256" key="10">
    <source>
        <dbReference type="ARBA" id="ARBA00022984"/>
    </source>
</evidence>
<feature type="active site" description="Acyl-ester intermediate" evidence="13">
    <location>
        <position position="68"/>
    </location>
</feature>
<dbReference type="EMBL" id="BMNQ01000018">
    <property type="protein sequence ID" value="GGJ94317.1"/>
    <property type="molecule type" value="Genomic_DNA"/>
</dbReference>
<reference evidence="17" key="2">
    <citation type="submission" date="2020-09" db="EMBL/GenBank/DDBJ databases">
        <authorList>
            <person name="Sun Q."/>
            <person name="Ohkuma M."/>
        </authorList>
    </citation>
    <scope>NUCLEOTIDE SEQUENCE</scope>
    <source>
        <strain evidence="17">JCM 12580</strain>
    </source>
</reference>
<evidence type="ECO:0000256" key="11">
    <source>
        <dbReference type="ARBA" id="ARBA00023316"/>
    </source>
</evidence>
<dbReference type="Gene3D" id="2.60.410.10">
    <property type="entry name" value="D-Ala-D-Ala carboxypeptidase, C-terminal domain"/>
    <property type="match status" value="1"/>
</dbReference>
<dbReference type="Gene3D" id="3.40.710.10">
    <property type="entry name" value="DD-peptidase/beta-lactamase superfamily"/>
    <property type="match status" value="1"/>
</dbReference>
<keyword evidence="10" id="KW-0573">Peptidoglycan synthesis</keyword>
<feature type="binding site" evidence="14">
    <location>
        <position position="234"/>
    </location>
    <ligand>
        <name>substrate</name>
    </ligand>
</feature>
<accession>A0A917UXC2</accession>
<evidence type="ECO:0000256" key="4">
    <source>
        <dbReference type="ARBA" id="ARBA00012448"/>
    </source>
</evidence>
<protein>
    <recommendedName>
        <fullName evidence="4">serine-type D-Ala-D-Ala carboxypeptidase</fullName>
        <ecNumber evidence="4">3.4.16.4</ecNumber>
    </recommendedName>
</protein>
<dbReference type="PANTHER" id="PTHR21581">
    <property type="entry name" value="D-ALANYL-D-ALANINE CARBOXYPEPTIDASE"/>
    <property type="match status" value="1"/>
</dbReference>
<evidence type="ECO:0000313" key="17">
    <source>
        <dbReference type="EMBL" id="GGJ94317.1"/>
    </source>
</evidence>
<dbReference type="AlphaFoldDB" id="A0A917UXC2"/>
<dbReference type="InterPro" id="IPR037167">
    <property type="entry name" value="Peptidase_S11_C_sf"/>
</dbReference>
<evidence type="ECO:0000313" key="18">
    <source>
        <dbReference type="Proteomes" id="UP000658382"/>
    </source>
</evidence>
<comment type="catalytic activity">
    <reaction evidence="12">
        <text>Preferential cleavage: (Ac)2-L-Lys-D-Ala-|-D-Ala. Also transpeptidation of peptidyl-alanyl moieties that are N-acyl substituents of D-alanine.</text>
        <dbReference type="EC" id="3.4.16.4"/>
    </reaction>
</comment>